<dbReference type="Gene3D" id="3.90.228.10">
    <property type="match status" value="1"/>
</dbReference>
<keyword evidence="3" id="KW-0346">Stress response</keyword>
<dbReference type="InterPro" id="IPR044964">
    <property type="entry name" value="RCD1/SRO1-5"/>
</dbReference>
<evidence type="ECO:0000256" key="3">
    <source>
        <dbReference type="ARBA" id="ARBA00023016"/>
    </source>
</evidence>
<dbReference type="GO" id="GO:0005634">
    <property type="term" value="C:nucleus"/>
    <property type="evidence" value="ECO:0007669"/>
    <property type="project" value="UniProtKB-SubCell"/>
</dbReference>
<feature type="domain" description="RST" evidence="6">
    <location>
        <begin position="248"/>
        <end position="319"/>
    </location>
</feature>
<name>A0AA39AMG1_VITRO</name>
<comment type="subcellular location">
    <subcellularLocation>
        <location evidence="1">Nucleus</location>
    </subcellularLocation>
</comment>
<keyword evidence="2" id="KW-0217">Developmental protein</keyword>
<gene>
    <name evidence="7" type="ORF">PVL29_000763</name>
</gene>
<comment type="caution">
    <text evidence="7">The sequence shown here is derived from an EMBL/GenBank/DDBJ whole genome shotgun (WGS) entry which is preliminary data.</text>
</comment>
<reference evidence="7 8" key="1">
    <citation type="journal article" date="2023" name="BMC Biotechnol.">
        <title>Vitis rotundifolia cv Carlos genome sequencing.</title>
        <authorList>
            <person name="Huff M."/>
            <person name="Hulse-Kemp A."/>
            <person name="Scheffler B."/>
            <person name="Youngblood R."/>
            <person name="Simpson S."/>
            <person name="Babiker E."/>
            <person name="Staton M."/>
        </authorList>
    </citation>
    <scope>NUCLEOTIDE SEQUENCE [LARGE SCALE GENOMIC DNA]</scope>
    <source>
        <tissue evidence="7">Leaf</tissue>
    </source>
</reference>
<dbReference type="Pfam" id="PF00644">
    <property type="entry name" value="PARP"/>
    <property type="match status" value="1"/>
</dbReference>
<evidence type="ECO:0000256" key="4">
    <source>
        <dbReference type="ARBA" id="ARBA00023242"/>
    </source>
</evidence>
<dbReference type="PANTHER" id="PTHR32263">
    <property type="entry name" value="INACTIVE POLY [ADP-RIBOSE] POLYMERASE SRO4-RELATED"/>
    <property type="match status" value="1"/>
</dbReference>
<dbReference type="PANTHER" id="PTHR32263:SF14">
    <property type="entry name" value="INACTIVE POLY [ADP-RIBOSE] POLYMERASE SRO2-RELATED"/>
    <property type="match status" value="1"/>
</dbReference>
<evidence type="ECO:0000259" key="5">
    <source>
        <dbReference type="PROSITE" id="PS51059"/>
    </source>
</evidence>
<evidence type="ECO:0008006" key="9">
    <source>
        <dbReference type="Google" id="ProtNLM"/>
    </source>
</evidence>
<dbReference type="Proteomes" id="UP001168098">
    <property type="component" value="Unassembled WGS sequence"/>
</dbReference>
<dbReference type="AlphaFoldDB" id="A0AA39AMG1"/>
<feature type="domain" description="PARP catalytic" evidence="5">
    <location>
        <begin position="30"/>
        <end position="255"/>
    </location>
</feature>
<evidence type="ECO:0000313" key="7">
    <source>
        <dbReference type="EMBL" id="KAJ9708929.1"/>
    </source>
</evidence>
<evidence type="ECO:0000259" key="6">
    <source>
        <dbReference type="PROSITE" id="PS51879"/>
    </source>
</evidence>
<dbReference type="PROSITE" id="PS51879">
    <property type="entry name" value="RST"/>
    <property type="match status" value="1"/>
</dbReference>
<dbReference type="SUPFAM" id="SSF56399">
    <property type="entry name" value="ADP-ribosylation"/>
    <property type="match status" value="1"/>
</dbReference>
<dbReference type="InterPro" id="IPR022003">
    <property type="entry name" value="RST"/>
</dbReference>
<accession>A0AA39AMG1</accession>
<keyword evidence="4" id="KW-0539">Nucleus</keyword>
<evidence type="ECO:0000256" key="2">
    <source>
        <dbReference type="ARBA" id="ARBA00022473"/>
    </source>
</evidence>
<evidence type="ECO:0000256" key="1">
    <source>
        <dbReference type="ARBA" id="ARBA00004123"/>
    </source>
</evidence>
<proteinExistence type="predicted"/>
<dbReference type="PROSITE" id="PS51059">
    <property type="entry name" value="PARP_CATALYTIC"/>
    <property type="match status" value="1"/>
</dbReference>
<keyword evidence="8" id="KW-1185">Reference proteome</keyword>
<dbReference type="Pfam" id="PF12174">
    <property type="entry name" value="RST"/>
    <property type="match status" value="1"/>
</dbReference>
<dbReference type="GO" id="GO:0003950">
    <property type="term" value="F:NAD+ poly-ADP-ribosyltransferase activity"/>
    <property type="evidence" value="ECO:0007669"/>
    <property type="project" value="InterPro"/>
</dbReference>
<dbReference type="InterPro" id="IPR012317">
    <property type="entry name" value="Poly(ADP-ribose)pol_cat_dom"/>
</dbReference>
<organism evidence="7 8">
    <name type="scientific">Vitis rotundifolia</name>
    <name type="common">Muscadine grape</name>
    <dbReference type="NCBI Taxonomy" id="103349"/>
    <lineage>
        <taxon>Eukaryota</taxon>
        <taxon>Viridiplantae</taxon>
        <taxon>Streptophyta</taxon>
        <taxon>Embryophyta</taxon>
        <taxon>Tracheophyta</taxon>
        <taxon>Spermatophyta</taxon>
        <taxon>Magnoliopsida</taxon>
        <taxon>eudicotyledons</taxon>
        <taxon>Gunneridae</taxon>
        <taxon>Pentapetalae</taxon>
        <taxon>rosids</taxon>
        <taxon>Vitales</taxon>
        <taxon>Vitaceae</taxon>
        <taxon>Viteae</taxon>
        <taxon>Vitis</taxon>
    </lineage>
</organism>
<protein>
    <recommendedName>
        <fullName evidence="9">Poly [ADP-ribose] polymerase</fullName>
    </recommendedName>
</protein>
<evidence type="ECO:0000313" key="8">
    <source>
        <dbReference type="Proteomes" id="UP001168098"/>
    </source>
</evidence>
<sequence>MRRVGAEEQVSMTVDELEIIRPESESDEFSSSSERVDLFAWNNGMIRVDEGNTEHDAIKKSFLSGMGAIGKDTDVVAIHKNSHSTLTGQARFESFRIFSQAVGKKCGGDANINYAWYGASRGEIYDIISHGFSRLERPKAGELYGFGVYLSSAKFSIDCALSSAEDENGLRHVMLCRVILGNMETVCAGSQQFHPCSKEYDSGVDDVSAPRRYIIWSAYMNSHILPSYIISFRAPLKGVPRRIQANSVKPTSPWMNFHTLLSVLSKVLPPHKMTQISKYHSDFHRKKITRQQLVKRLRQIAGDELLTRVIKLYRTKVRPPVWGVGLHSEAVFRG</sequence>
<dbReference type="EMBL" id="JARBHA010000001">
    <property type="protein sequence ID" value="KAJ9708929.1"/>
    <property type="molecule type" value="Genomic_DNA"/>
</dbReference>